<evidence type="ECO:0000256" key="5">
    <source>
        <dbReference type="ARBA" id="ARBA00022714"/>
    </source>
</evidence>
<dbReference type="FunCoup" id="A0A2P6NRJ9">
    <property type="interactions" value="69"/>
</dbReference>
<evidence type="ECO:0000259" key="17">
    <source>
        <dbReference type="PROSITE" id="PS51085"/>
    </source>
</evidence>
<dbReference type="Pfam" id="PF02738">
    <property type="entry name" value="MoCoBD_1"/>
    <property type="match status" value="1"/>
</dbReference>
<evidence type="ECO:0000256" key="6">
    <source>
        <dbReference type="ARBA" id="ARBA00022723"/>
    </source>
</evidence>
<dbReference type="InterPro" id="IPR016169">
    <property type="entry name" value="FAD-bd_PCMH_sub2"/>
</dbReference>
<dbReference type="Pfam" id="PF01315">
    <property type="entry name" value="Ald_Xan_dh_C"/>
    <property type="match status" value="1"/>
</dbReference>
<dbReference type="FunFam" id="3.90.1170.50:FF:000001">
    <property type="entry name" value="Aldehyde oxidase 1"/>
    <property type="match status" value="1"/>
</dbReference>
<dbReference type="Pfam" id="PF03450">
    <property type="entry name" value="CO_deh_flav_C"/>
    <property type="match status" value="1"/>
</dbReference>
<feature type="binding site" evidence="15">
    <location>
        <position position="91"/>
    </location>
    <ligand>
        <name>[2Fe-2S] cluster</name>
        <dbReference type="ChEBI" id="CHEBI:190135"/>
        <label>1</label>
    </ligand>
</feature>
<comment type="caution">
    <text evidence="19">The sequence shown here is derived from an EMBL/GenBank/DDBJ whole genome shotgun (WGS) entry which is preliminary data.</text>
</comment>
<evidence type="ECO:0000256" key="9">
    <source>
        <dbReference type="ARBA" id="ARBA00023004"/>
    </source>
</evidence>
<feature type="binding site" evidence="15">
    <location>
        <position position="153"/>
    </location>
    <ligand>
        <name>[2Fe-2S] cluster</name>
        <dbReference type="ChEBI" id="CHEBI:190135"/>
        <label>2</label>
    </ligand>
</feature>
<keyword evidence="20" id="KW-1185">Reference proteome</keyword>
<proteinExistence type="inferred from homology"/>
<dbReference type="GO" id="GO:0016491">
    <property type="term" value="F:oxidoreductase activity"/>
    <property type="evidence" value="ECO:0007669"/>
    <property type="project" value="UniProtKB-KW"/>
</dbReference>
<feature type="binding site" evidence="14">
    <location>
        <position position="915"/>
    </location>
    <ligand>
        <name>substrate</name>
    </ligand>
</feature>
<dbReference type="FunFam" id="3.30.365.10:FF:000001">
    <property type="entry name" value="Xanthine dehydrogenase oxidase"/>
    <property type="match status" value="1"/>
</dbReference>
<dbReference type="InterPro" id="IPR016166">
    <property type="entry name" value="FAD-bd_PCMH"/>
</dbReference>
<dbReference type="InterPro" id="IPR002346">
    <property type="entry name" value="Mopterin_DH_FAD-bd"/>
</dbReference>
<feature type="binding site" evidence="15">
    <location>
        <position position="156"/>
    </location>
    <ligand>
        <name>[2Fe-2S] cluster</name>
        <dbReference type="ChEBI" id="CHEBI:190135"/>
        <label>2</label>
    </ligand>
</feature>
<dbReference type="Pfam" id="PF00111">
    <property type="entry name" value="Fer2"/>
    <property type="match status" value="1"/>
</dbReference>
<keyword evidence="4" id="KW-0285">Flavoprotein</keyword>
<dbReference type="Gene3D" id="3.30.365.10">
    <property type="entry name" value="Aldehyde oxidase/xanthine dehydrogenase, molybdopterin binding domain"/>
    <property type="match status" value="4"/>
</dbReference>
<dbReference type="InterPro" id="IPR037165">
    <property type="entry name" value="AldOxase/xan_DH_Mopterin-bd_sf"/>
</dbReference>
<evidence type="ECO:0000256" key="12">
    <source>
        <dbReference type="ARBA" id="ARBA00034078"/>
    </source>
</evidence>
<dbReference type="PANTHER" id="PTHR45444:SF3">
    <property type="entry name" value="XANTHINE DEHYDROGENASE"/>
    <property type="match status" value="1"/>
</dbReference>
<comment type="cofactor">
    <cofactor evidence="15">
        <name>[2Fe-2S] cluster</name>
        <dbReference type="ChEBI" id="CHEBI:190135"/>
    </cofactor>
    <text evidence="15">Binds 2 [2Fe-2S] clusters.</text>
</comment>
<keyword evidence="3 15" id="KW-0500">Molybdenum</keyword>
<keyword evidence="6 15" id="KW-0479">Metal-binding</keyword>
<dbReference type="EMBL" id="MDYQ01000029">
    <property type="protein sequence ID" value="PRP86577.1"/>
    <property type="molecule type" value="Genomic_DNA"/>
</dbReference>
<dbReference type="CDD" id="cd00207">
    <property type="entry name" value="fer2"/>
    <property type="match status" value="1"/>
</dbReference>
<dbReference type="Pfam" id="PF20256">
    <property type="entry name" value="MoCoBD_2"/>
    <property type="match status" value="1"/>
</dbReference>
<evidence type="ECO:0000259" key="18">
    <source>
        <dbReference type="PROSITE" id="PS51387"/>
    </source>
</evidence>
<dbReference type="Pfam" id="PF00941">
    <property type="entry name" value="FAD_binding_5"/>
    <property type="match status" value="1"/>
</dbReference>
<dbReference type="InterPro" id="IPR005107">
    <property type="entry name" value="CO_DH_flav_C"/>
</dbReference>
<name>A0A2P6NRJ9_9EUKA</name>
<feature type="binding site" evidence="15">
    <location>
        <position position="188"/>
    </location>
    <ligand>
        <name>[2Fe-2S] cluster</name>
        <dbReference type="ChEBI" id="CHEBI:190135"/>
        <label>2</label>
    </ligand>
</feature>
<evidence type="ECO:0000256" key="13">
    <source>
        <dbReference type="PIRSR" id="PIRSR000127-1"/>
    </source>
</evidence>
<feature type="domain" description="2Fe-2S ferredoxin-type" evidence="17">
    <location>
        <begin position="42"/>
        <end position="131"/>
    </location>
</feature>
<protein>
    <submittedName>
        <fullName evidence="19">Xanthine dehydrogenase-like</fullName>
    </submittedName>
</protein>
<dbReference type="Gene3D" id="1.10.150.120">
    <property type="entry name" value="[2Fe-2S]-binding domain"/>
    <property type="match status" value="1"/>
</dbReference>
<dbReference type="InterPro" id="IPR036010">
    <property type="entry name" value="2Fe-2S_ferredoxin-like_sf"/>
</dbReference>
<dbReference type="FunFam" id="3.30.465.10:FF:000004">
    <property type="entry name" value="Xanthine dehydrogenase/oxidase"/>
    <property type="match status" value="1"/>
</dbReference>
<dbReference type="OrthoDB" id="8300278at2759"/>
<feature type="binding site" evidence="15">
    <location>
        <position position="113"/>
    </location>
    <ligand>
        <name>[2Fe-2S] cluster</name>
        <dbReference type="ChEBI" id="CHEBI:190135"/>
        <label>1</label>
    </ligand>
</feature>
<evidence type="ECO:0000256" key="8">
    <source>
        <dbReference type="ARBA" id="ARBA00023002"/>
    </source>
</evidence>
<dbReference type="PIRSF" id="PIRSF000127">
    <property type="entry name" value="Xanthine_DH"/>
    <property type="match status" value="1"/>
</dbReference>
<feature type="region of interest" description="Disordered" evidence="16">
    <location>
        <begin position="552"/>
        <end position="589"/>
    </location>
</feature>
<dbReference type="FunFam" id="3.10.20.30:FF:000012">
    <property type="entry name" value="Xanthine dehydrogenase/oxidase"/>
    <property type="match status" value="1"/>
</dbReference>
<evidence type="ECO:0000313" key="20">
    <source>
        <dbReference type="Proteomes" id="UP000241769"/>
    </source>
</evidence>
<dbReference type="SUPFAM" id="SSF56003">
    <property type="entry name" value="Molybdenum cofactor-binding domain"/>
    <property type="match status" value="1"/>
</dbReference>
<feature type="binding site" evidence="15">
    <location>
        <position position="768"/>
    </location>
    <ligand>
        <name>Mo-molybdopterin</name>
        <dbReference type="ChEBI" id="CHEBI:71302"/>
    </ligand>
    <ligandPart>
        <name>Mo</name>
        <dbReference type="ChEBI" id="CHEBI:28685"/>
    </ligandPart>
</feature>
<evidence type="ECO:0000256" key="7">
    <source>
        <dbReference type="ARBA" id="ARBA00022827"/>
    </source>
</evidence>
<dbReference type="Proteomes" id="UP000241769">
    <property type="component" value="Unassembled WGS sequence"/>
</dbReference>
<dbReference type="PANTHER" id="PTHR45444">
    <property type="entry name" value="XANTHINE DEHYDROGENASE"/>
    <property type="match status" value="1"/>
</dbReference>
<feature type="binding site" evidence="14">
    <location>
        <position position="803"/>
    </location>
    <ligand>
        <name>substrate</name>
    </ligand>
</feature>
<dbReference type="InterPro" id="IPR016167">
    <property type="entry name" value="FAD-bd_PCMH_sub1"/>
</dbReference>
<feature type="binding site" evidence="15">
    <location>
        <position position="190"/>
    </location>
    <ligand>
        <name>[2Fe-2S] cluster</name>
        <dbReference type="ChEBI" id="CHEBI:190135"/>
        <label>2</label>
    </ligand>
</feature>
<feature type="binding site" evidence="14">
    <location>
        <position position="417"/>
    </location>
    <ligand>
        <name>FAD</name>
        <dbReference type="ChEBI" id="CHEBI:57692"/>
    </ligand>
</feature>
<keyword evidence="8" id="KW-0560">Oxidoreductase</keyword>
<comment type="cofactor">
    <cofactor evidence="15">
        <name>Mo-molybdopterin</name>
        <dbReference type="ChEBI" id="CHEBI:71302"/>
    </cofactor>
    <text evidence="15">Binds 1 Mo-molybdopterin (Mo-MPT) cofactor per subunit.</text>
</comment>
<dbReference type="PROSITE" id="PS51387">
    <property type="entry name" value="FAD_PCMH"/>
    <property type="match status" value="1"/>
</dbReference>
<comment type="cofactor">
    <cofactor evidence="12">
        <name>[2Fe-2S] cluster</name>
        <dbReference type="ChEBI" id="CHEBI:190135"/>
    </cofactor>
</comment>
<feature type="binding site" evidence="15">
    <location>
        <position position="88"/>
    </location>
    <ligand>
        <name>[2Fe-2S] cluster</name>
        <dbReference type="ChEBI" id="CHEBI:190135"/>
        <label>1</label>
    </ligand>
</feature>
<dbReference type="InParanoid" id="A0A2P6NRJ9"/>
<dbReference type="SUPFAM" id="SSF54665">
    <property type="entry name" value="CO dehydrogenase molybdoprotein N-domain-like"/>
    <property type="match status" value="1"/>
</dbReference>
<dbReference type="InterPro" id="IPR036856">
    <property type="entry name" value="Ald_Oxase/Xan_DH_a/b_sf"/>
</dbReference>
<dbReference type="InterPro" id="IPR002888">
    <property type="entry name" value="2Fe-2S-bd"/>
</dbReference>
<dbReference type="STRING" id="1890364.A0A2P6NRJ9"/>
<dbReference type="InterPro" id="IPR036318">
    <property type="entry name" value="FAD-bd_PCMH-like_sf"/>
</dbReference>
<feature type="binding site" evidence="15">
    <location>
        <position position="1079"/>
    </location>
    <ligand>
        <name>Mo-molybdopterin</name>
        <dbReference type="ChEBI" id="CHEBI:71302"/>
    </ligand>
    <ligandPart>
        <name>Mo</name>
        <dbReference type="ChEBI" id="CHEBI:28685"/>
    </ligandPart>
</feature>
<dbReference type="GO" id="GO:0051537">
    <property type="term" value="F:2 iron, 2 sulfur cluster binding"/>
    <property type="evidence" value="ECO:0007669"/>
    <property type="project" value="UniProtKB-KW"/>
</dbReference>
<dbReference type="GO" id="GO:0005506">
    <property type="term" value="F:iron ion binding"/>
    <property type="evidence" value="ECO:0007669"/>
    <property type="project" value="InterPro"/>
</dbReference>
<evidence type="ECO:0000256" key="11">
    <source>
        <dbReference type="ARBA" id="ARBA00023027"/>
    </source>
</evidence>
<reference evidence="19 20" key="1">
    <citation type="journal article" date="2018" name="Genome Biol. Evol.">
        <title>Multiple Roots of Fruiting Body Formation in Amoebozoa.</title>
        <authorList>
            <person name="Hillmann F."/>
            <person name="Forbes G."/>
            <person name="Novohradska S."/>
            <person name="Ferling I."/>
            <person name="Riege K."/>
            <person name="Groth M."/>
            <person name="Westermann M."/>
            <person name="Marz M."/>
            <person name="Spaller T."/>
            <person name="Winckler T."/>
            <person name="Schaap P."/>
            <person name="Glockner G."/>
        </authorList>
    </citation>
    <scope>NUCLEOTIDE SEQUENCE [LARGE SCALE GENOMIC DNA]</scope>
    <source>
        <strain evidence="19 20">Jena</strain>
    </source>
</reference>
<dbReference type="InterPro" id="IPR001041">
    <property type="entry name" value="2Fe-2S_ferredoxin-type"/>
</dbReference>
<dbReference type="SMART" id="SM01008">
    <property type="entry name" value="Ald_Xan_dh_C"/>
    <property type="match status" value="1"/>
</dbReference>
<dbReference type="InterPro" id="IPR012675">
    <property type="entry name" value="Beta-grasp_dom_sf"/>
</dbReference>
<keyword evidence="5 15" id="KW-0001">2Fe-2S</keyword>
<feature type="binding site" evidence="15">
    <location>
        <position position="913"/>
    </location>
    <ligand>
        <name>Mo-molybdopterin</name>
        <dbReference type="ChEBI" id="CHEBI:71302"/>
    </ligand>
    <ligandPart>
        <name>Mo</name>
        <dbReference type="ChEBI" id="CHEBI:28685"/>
    </ligandPart>
</feature>
<evidence type="ECO:0000256" key="4">
    <source>
        <dbReference type="ARBA" id="ARBA00022630"/>
    </source>
</evidence>
<evidence type="ECO:0000256" key="16">
    <source>
        <dbReference type="SAM" id="MobiDB-lite"/>
    </source>
</evidence>
<feature type="binding site" evidence="14">
    <location>
        <position position="881"/>
    </location>
    <ligand>
        <name>substrate</name>
    </ligand>
</feature>
<keyword evidence="9 15" id="KW-0408">Iron</keyword>
<dbReference type="InterPro" id="IPR016208">
    <property type="entry name" value="Ald_Oxase/xanthine_DH-like"/>
</dbReference>
<evidence type="ECO:0000256" key="3">
    <source>
        <dbReference type="ARBA" id="ARBA00022505"/>
    </source>
</evidence>
<feature type="binding site" evidence="14">
    <location>
        <begin position="267"/>
        <end position="274"/>
    </location>
    <ligand>
        <name>FAD</name>
        <dbReference type="ChEBI" id="CHEBI:57692"/>
    </ligand>
</feature>
<dbReference type="GO" id="GO:0071949">
    <property type="term" value="F:FAD binding"/>
    <property type="evidence" value="ECO:0007669"/>
    <property type="project" value="InterPro"/>
</dbReference>
<dbReference type="SUPFAM" id="SSF55447">
    <property type="entry name" value="CO dehydrogenase flavoprotein C-terminal domain-like"/>
    <property type="match status" value="1"/>
</dbReference>
<comment type="similarity">
    <text evidence="2">Belongs to the xanthine dehydrogenase family.</text>
</comment>
<dbReference type="SUPFAM" id="SSF47741">
    <property type="entry name" value="CO dehydrogenase ISP C-domain like"/>
    <property type="match status" value="1"/>
</dbReference>
<dbReference type="InterPro" id="IPR046867">
    <property type="entry name" value="AldOxase/xan_DH_MoCoBD2"/>
</dbReference>
<dbReference type="Gene3D" id="3.10.20.30">
    <property type="match status" value="1"/>
</dbReference>
<gene>
    <name evidence="19" type="ORF">PROFUN_05215</name>
</gene>
<feature type="binding site" evidence="15">
    <location>
        <position position="83"/>
    </location>
    <ligand>
        <name>[2Fe-2S] cluster</name>
        <dbReference type="ChEBI" id="CHEBI:190135"/>
        <label>1</label>
    </ligand>
</feature>
<evidence type="ECO:0000256" key="10">
    <source>
        <dbReference type="ARBA" id="ARBA00023014"/>
    </source>
</evidence>
<dbReference type="Pfam" id="PF01799">
    <property type="entry name" value="Fer2_2"/>
    <property type="match status" value="1"/>
</dbReference>
<dbReference type="PROSITE" id="PS51085">
    <property type="entry name" value="2FE2S_FER_2"/>
    <property type="match status" value="1"/>
</dbReference>
<sequence length="1340" mass="147872">MLRARWALSQFWKVYSSIPFSSDSGSGWISTSGDISQETYKKTLNFYLNGKPVQVDSRNINPAEPLIDYIRNNANLKGTKLACGEGGCGACTVTISHYDHEKQAVTHRAVNSCLVPLCYVEGMDVTTVEGIGSVFDELHPVQERMAIWGGSQCGFCTPGFIMSMYTGLRNNPEPDSKSFQKCMDGNLCRCTGYRPIVDAAKSFCHDTKDTVKPPEDRAFKPYDAAKEKPFPEELKQKKIVPLQLTNESASWYAPTSLKDLLDIKAKIISGSTELGIDFRFKGTTFPVLISPVNVPELTDIHHDDNGLHIGSAVTLDNIGRYLEECAASLSPSQRHRERAIQSVLDQLHYFAGTQIRNVATIGGNIVNASPISDLNPVLLALGATFYTQKAGEKAKPVAASEYFTGYKKVKMEDQEILSHVTIPWNEEDEFVEAYKQGRRREDDIAIVTSAMLAKVQDEKIVKAKLGFGGLAPTSILSPKTEAFLIGKKLDLQTFNEAAAVLNREVGLRGENVPGGQAGYRTTLALSFFYKFFLSLLHHHSLPVPEKLGRSTEKAFPAETTRATQEYRLNKRGTSVGQSEPHLSAKKHTTGEARYVDDMPHQHRELQSALILADRGHAKILSLDKEAAMKVPGVVGIYTYRDVPGSNLWGDVISDEELFASKEVLHYGQMLGIVVAEHEIAAKEAAKLIKIEYEDLPGIYTIDDAIQADSFFPVTHGVTQKNVDEEMSKAPLTLEGQIYMGGQEQFYFETQTSLVVPDEEDMYVYTSTQNAHKTQKFVASTLGIPINQVVTRVGRVGGGFGGKETRNINFSAAAALAAYYTRRPVRVRLERNVDMQITGGRHPFKSSYKIGFDSSGKLLAADLQLYANGGMSHDLSVAVLDRALLFCDSSYNVPALRNKGRVARTNIPSHTAFRGFGGPQGYLTAEAYVEHVASFLKLRPEVVRERNLYNEGDLTYYNFPVTKSVRRSWDECKISSKFQDRLQEIEIYNSQNRHRKRGITLIPSKYGVAFNAMFLNQGSAMIHIYLDGTILVTHGGIEMGQGLNTKVAQVVANELGVHISHVRIKEMATDKIPNASPSAASMSTDIYGGAALDAARQLAERLRPYREKDSGATLGQLAVKAYFDRVSLSAQGFFKSEHEGYDIMTNKGKVWRYFTLGTACTEVEIDTLTGDHKVRRVDLVLDVGDPINPTIDIGQVEGAFMQGAGLVSIEELAWGDNQHPWIKQGGKLQTAGPGTYKIPSADDIPTEWNISLMPDTTDPKLETVAVQSSKAVGEPPLLLGMSVYFAIKEAVKAARREEGQEEYFQLNSPLTSERIRMACVDDLSRMAVGEGAEDIQTKGSF</sequence>
<evidence type="ECO:0000256" key="1">
    <source>
        <dbReference type="ARBA" id="ARBA00001974"/>
    </source>
</evidence>
<evidence type="ECO:0000256" key="15">
    <source>
        <dbReference type="PIRSR" id="PIRSR000127-3"/>
    </source>
</evidence>
<evidence type="ECO:0000313" key="19">
    <source>
        <dbReference type="EMBL" id="PRP86577.1"/>
    </source>
</evidence>
<dbReference type="SUPFAM" id="SSF56176">
    <property type="entry name" value="FAD-binding/transporter-associated domain-like"/>
    <property type="match status" value="1"/>
</dbReference>
<feature type="binding site" evidence="14">
    <location>
        <position position="373"/>
    </location>
    <ligand>
        <name>FAD</name>
        <dbReference type="ChEBI" id="CHEBI:57692"/>
    </ligand>
</feature>
<organism evidence="19 20">
    <name type="scientific">Planoprotostelium fungivorum</name>
    <dbReference type="NCBI Taxonomy" id="1890364"/>
    <lineage>
        <taxon>Eukaryota</taxon>
        <taxon>Amoebozoa</taxon>
        <taxon>Evosea</taxon>
        <taxon>Variosea</taxon>
        <taxon>Cavosteliida</taxon>
        <taxon>Cavosteliaceae</taxon>
        <taxon>Planoprotostelium</taxon>
    </lineage>
</organism>
<dbReference type="Gene3D" id="3.30.390.50">
    <property type="entry name" value="CO dehydrogenase flavoprotein, C-terminal domain"/>
    <property type="match status" value="1"/>
</dbReference>
<dbReference type="Gene3D" id="3.90.1170.50">
    <property type="entry name" value="Aldehyde oxidase/xanthine dehydrogenase, a/b hammerhead"/>
    <property type="match status" value="1"/>
</dbReference>
<accession>A0A2P6NRJ9</accession>
<feature type="active site" description="Proton acceptor" evidence="13">
    <location>
        <position position="1273"/>
    </location>
</feature>
<feature type="binding site" evidence="14">
    <location>
        <position position="435"/>
    </location>
    <ligand>
        <name>FAD</name>
        <dbReference type="ChEBI" id="CHEBI:57692"/>
    </ligand>
</feature>
<dbReference type="FunFam" id="3.30.365.10:FF:000004">
    <property type="entry name" value="Xanthine dehydrogenase oxidase"/>
    <property type="match status" value="1"/>
</dbReference>
<dbReference type="InterPro" id="IPR000674">
    <property type="entry name" value="Ald_Oxase/Xan_DH_a/b"/>
</dbReference>
<feature type="binding site" evidence="14">
    <location>
        <position position="350"/>
    </location>
    <ligand>
        <name>FAD</name>
        <dbReference type="ChEBI" id="CHEBI:57692"/>
    </ligand>
</feature>
<dbReference type="Gene3D" id="3.30.465.10">
    <property type="match status" value="1"/>
</dbReference>
<feature type="domain" description="FAD-binding PCMH-type" evidence="18">
    <location>
        <begin position="244"/>
        <end position="427"/>
    </location>
</feature>
<dbReference type="InterPro" id="IPR036683">
    <property type="entry name" value="CO_DH_flav_C_dom_sf"/>
</dbReference>
<dbReference type="SUPFAM" id="SSF54292">
    <property type="entry name" value="2Fe-2S ferredoxin-like"/>
    <property type="match status" value="1"/>
</dbReference>
<keyword evidence="10 15" id="KW-0411">Iron-sulfur</keyword>
<dbReference type="SMART" id="SM01092">
    <property type="entry name" value="CO_deh_flav_C"/>
    <property type="match status" value="1"/>
</dbReference>
<keyword evidence="11" id="KW-0520">NAD</keyword>
<keyword evidence="7 14" id="KW-0274">FAD</keyword>
<feature type="binding site" evidence="15">
    <location>
        <position position="799"/>
    </location>
    <ligand>
        <name>Mo-molybdopterin</name>
        <dbReference type="ChEBI" id="CHEBI:71302"/>
    </ligand>
    <ligandPart>
        <name>Mo</name>
        <dbReference type="ChEBI" id="CHEBI:28685"/>
    </ligandPart>
</feature>
<dbReference type="InterPro" id="IPR008274">
    <property type="entry name" value="AldOxase/xan_DH_MoCoBD1"/>
</dbReference>
<dbReference type="PROSITE" id="PS00197">
    <property type="entry name" value="2FE2S_FER_1"/>
    <property type="match status" value="1"/>
</dbReference>
<dbReference type="InterPro" id="IPR036884">
    <property type="entry name" value="2Fe-2S-bd_dom_sf"/>
</dbReference>
<dbReference type="InterPro" id="IPR006058">
    <property type="entry name" value="2Fe2S_fd_BS"/>
</dbReference>
<comment type="cofactor">
    <cofactor evidence="1 14">
        <name>FAD</name>
        <dbReference type="ChEBI" id="CHEBI:57692"/>
    </cofactor>
</comment>
<dbReference type="Gene3D" id="3.30.43.10">
    <property type="entry name" value="Uridine Diphospho-n-acetylenolpyruvylglucosamine Reductase, domain 2"/>
    <property type="match status" value="1"/>
</dbReference>
<evidence type="ECO:0000256" key="2">
    <source>
        <dbReference type="ARBA" id="ARBA00006849"/>
    </source>
</evidence>
<evidence type="ECO:0000256" key="14">
    <source>
        <dbReference type="PIRSR" id="PIRSR000127-2"/>
    </source>
</evidence>